<evidence type="ECO:0000313" key="3">
    <source>
        <dbReference type="Proteomes" id="UP001155483"/>
    </source>
</evidence>
<dbReference type="AlphaFoldDB" id="A0A9X2XZ87"/>
<evidence type="ECO:0000313" key="2">
    <source>
        <dbReference type="EMBL" id="MCU7551592.1"/>
    </source>
</evidence>
<reference evidence="2" key="2">
    <citation type="submission" date="2023-04" db="EMBL/GenBank/DDBJ databases">
        <title>Paracnuella aquatica gen. nov., sp. nov., a member of the family Chitinophagaceae isolated from a hot spring.</title>
        <authorList>
            <person name="Wang C."/>
        </authorList>
    </citation>
    <scope>NUCLEOTIDE SEQUENCE</scope>
    <source>
        <strain evidence="2">LB-8</strain>
    </source>
</reference>
<proteinExistence type="predicted"/>
<feature type="domain" description="Helix-turn-helix" evidence="1">
    <location>
        <begin position="82"/>
        <end position="128"/>
    </location>
</feature>
<dbReference type="Pfam" id="PF12728">
    <property type="entry name" value="HTH_17"/>
    <property type="match status" value="1"/>
</dbReference>
<dbReference type="InterPro" id="IPR041657">
    <property type="entry name" value="HTH_17"/>
</dbReference>
<keyword evidence="2" id="KW-0238">DNA-binding</keyword>
<organism evidence="2 3">
    <name type="scientific">Paraflavisolibacter caeni</name>
    <dbReference type="NCBI Taxonomy" id="2982496"/>
    <lineage>
        <taxon>Bacteria</taxon>
        <taxon>Pseudomonadati</taxon>
        <taxon>Bacteroidota</taxon>
        <taxon>Chitinophagia</taxon>
        <taxon>Chitinophagales</taxon>
        <taxon>Chitinophagaceae</taxon>
        <taxon>Paraflavisolibacter</taxon>
    </lineage>
</organism>
<dbReference type="Proteomes" id="UP001155483">
    <property type="component" value="Unassembled WGS sequence"/>
</dbReference>
<reference evidence="2" key="1">
    <citation type="submission" date="2022-09" db="EMBL/GenBank/DDBJ databases">
        <authorList>
            <person name="Yuan C."/>
            <person name="Ke Z."/>
        </authorList>
    </citation>
    <scope>NUCLEOTIDE SEQUENCE</scope>
    <source>
        <strain evidence="2">LB-8</strain>
    </source>
</reference>
<evidence type="ECO:0000259" key="1">
    <source>
        <dbReference type="Pfam" id="PF12728"/>
    </source>
</evidence>
<dbReference type="NCBIfam" id="TIGR01764">
    <property type="entry name" value="excise"/>
    <property type="match status" value="1"/>
</dbReference>
<dbReference type="InterPro" id="IPR010093">
    <property type="entry name" value="SinI_DNA-bd"/>
</dbReference>
<sequence length="151" mass="17364">MDAVLERTTRKDQKIAQSSISKIEKTSRKVIRKDSSSVKIKIQENGEFLEIPKKALYLLFDILKNMAEGRSITLLPSDSQVSTQQAADLLNVSRPHLVKLLEKGEIPFKKVGAHRRVELKDVIAYEERMKKNRKEQLDFLSRQAQKLNLGY</sequence>
<name>A0A9X2XZ87_9BACT</name>
<gene>
    <name evidence="2" type="ORF">OCK74_20895</name>
</gene>
<dbReference type="GO" id="GO:0003677">
    <property type="term" value="F:DNA binding"/>
    <property type="evidence" value="ECO:0007669"/>
    <property type="project" value="UniProtKB-KW"/>
</dbReference>
<protein>
    <submittedName>
        <fullName evidence="2">Excisionase family DNA-binding protein</fullName>
    </submittedName>
</protein>
<accession>A0A9X2XZ87</accession>
<comment type="caution">
    <text evidence="2">The sequence shown here is derived from an EMBL/GenBank/DDBJ whole genome shotgun (WGS) entry which is preliminary data.</text>
</comment>
<keyword evidence="3" id="KW-1185">Reference proteome</keyword>
<dbReference type="RefSeq" id="WP_279299031.1">
    <property type="nucleotide sequence ID" value="NZ_JAOTIF010000022.1"/>
</dbReference>
<dbReference type="EMBL" id="JAOTIF010000022">
    <property type="protein sequence ID" value="MCU7551592.1"/>
    <property type="molecule type" value="Genomic_DNA"/>
</dbReference>